<accession>A0A6J7RWQ4</accession>
<organism evidence="1">
    <name type="scientific">freshwater metagenome</name>
    <dbReference type="NCBI Taxonomy" id="449393"/>
    <lineage>
        <taxon>unclassified sequences</taxon>
        <taxon>metagenomes</taxon>
        <taxon>ecological metagenomes</taxon>
    </lineage>
</organism>
<protein>
    <submittedName>
        <fullName evidence="1">Unannotated protein</fullName>
    </submittedName>
</protein>
<dbReference type="EMBL" id="CAFBPM010000037">
    <property type="protein sequence ID" value="CAB5032868.1"/>
    <property type="molecule type" value="Genomic_DNA"/>
</dbReference>
<gene>
    <name evidence="1" type="ORF">UFOPK4112_01873</name>
</gene>
<evidence type="ECO:0000313" key="1">
    <source>
        <dbReference type="EMBL" id="CAB5032868.1"/>
    </source>
</evidence>
<proteinExistence type="predicted"/>
<sequence length="88" mass="8954">MWAHGSSVTTSVPPFAFSPAASSATISAWRRPGDSVAPSKRCVVSPETRTAPTQGFGAVICRIVAAIDIARSMSSNSAGAGALMSLQC</sequence>
<reference evidence="1" key="1">
    <citation type="submission" date="2020-05" db="EMBL/GenBank/DDBJ databases">
        <authorList>
            <person name="Chiriac C."/>
            <person name="Salcher M."/>
            <person name="Ghai R."/>
            <person name="Kavagutti S V."/>
        </authorList>
    </citation>
    <scope>NUCLEOTIDE SEQUENCE</scope>
</reference>
<name>A0A6J7RWQ4_9ZZZZ</name>
<dbReference type="AlphaFoldDB" id="A0A6J7RWQ4"/>